<feature type="region of interest" description="Disordered" evidence="1">
    <location>
        <begin position="31"/>
        <end position="73"/>
    </location>
</feature>
<feature type="compositionally biased region" description="Low complexity" evidence="1">
    <location>
        <begin position="46"/>
        <end position="55"/>
    </location>
</feature>
<sequence>MPQQDCKVLPAQARENSYRIAKYSSKRTHFEWRLPPPATPWPRKVSSSSTPTSTSAQQETERQAEWTNRSNHPPLWPLPRTSNHCKIERATCFGLHEAHRRCRAIAMIKHSLHPLANFHRRPGNSPFGSPIELVETAIPTPIQCLYTKTSRYWKNPPRKLACLSVKWGGCAHSGASTFGVPKARASRSRSVFIFVVGPLEAATHASVPMRMILNRA</sequence>
<name>A0A024TCE0_9STRA</name>
<dbReference type="RefSeq" id="XP_008879644.1">
    <property type="nucleotide sequence ID" value="XM_008881422.1"/>
</dbReference>
<organism evidence="2">
    <name type="scientific">Aphanomyces invadans</name>
    <dbReference type="NCBI Taxonomy" id="157072"/>
    <lineage>
        <taxon>Eukaryota</taxon>
        <taxon>Sar</taxon>
        <taxon>Stramenopiles</taxon>
        <taxon>Oomycota</taxon>
        <taxon>Saprolegniomycetes</taxon>
        <taxon>Saprolegniales</taxon>
        <taxon>Verrucalvaceae</taxon>
        <taxon>Aphanomyces</taxon>
    </lineage>
</organism>
<dbReference type="GeneID" id="20090837"/>
<evidence type="ECO:0000256" key="1">
    <source>
        <dbReference type="SAM" id="MobiDB-lite"/>
    </source>
</evidence>
<evidence type="ECO:0000313" key="2">
    <source>
        <dbReference type="EMBL" id="ETV91718.1"/>
    </source>
</evidence>
<dbReference type="AlphaFoldDB" id="A0A024TCE0"/>
<dbReference type="EMBL" id="KI914007">
    <property type="protein sequence ID" value="ETV91718.1"/>
    <property type="molecule type" value="Genomic_DNA"/>
</dbReference>
<gene>
    <name evidence="2" type="ORF">H310_13787</name>
</gene>
<protein>
    <submittedName>
        <fullName evidence="2">Uncharacterized protein</fullName>
    </submittedName>
</protein>
<dbReference type="VEuPathDB" id="FungiDB:H310_13787"/>
<reference evidence="2" key="1">
    <citation type="submission" date="2013-12" db="EMBL/GenBank/DDBJ databases">
        <title>The Genome Sequence of Aphanomyces invadans NJM9701.</title>
        <authorList>
            <consortium name="The Broad Institute Genomics Platform"/>
            <person name="Russ C."/>
            <person name="Tyler B."/>
            <person name="van West P."/>
            <person name="Dieguez-Uribeondo J."/>
            <person name="Young S.K."/>
            <person name="Zeng Q."/>
            <person name="Gargeya S."/>
            <person name="Fitzgerald M."/>
            <person name="Abouelleil A."/>
            <person name="Alvarado L."/>
            <person name="Chapman S.B."/>
            <person name="Gainer-Dewar J."/>
            <person name="Goldberg J."/>
            <person name="Griggs A."/>
            <person name="Gujja S."/>
            <person name="Hansen M."/>
            <person name="Howarth C."/>
            <person name="Imamovic A."/>
            <person name="Ireland A."/>
            <person name="Larimer J."/>
            <person name="McCowan C."/>
            <person name="Murphy C."/>
            <person name="Pearson M."/>
            <person name="Poon T.W."/>
            <person name="Priest M."/>
            <person name="Roberts A."/>
            <person name="Saif S."/>
            <person name="Shea T."/>
            <person name="Sykes S."/>
            <person name="Wortman J."/>
            <person name="Nusbaum C."/>
            <person name="Birren B."/>
        </authorList>
    </citation>
    <scope>NUCLEOTIDE SEQUENCE [LARGE SCALE GENOMIC DNA]</scope>
    <source>
        <strain evidence="2">NJM9701</strain>
    </source>
</reference>
<accession>A0A024TCE0</accession>
<proteinExistence type="predicted"/>